<dbReference type="GO" id="GO:0009011">
    <property type="term" value="F:alpha-1,4-glucan glucosyltransferase (ADP-glucose donor) activity"/>
    <property type="evidence" value="ECO:0007669"/>
    <property type="project" value="UniProtKB-UniRule"/>
</dbReference>
<dbReference type="GO" id="GO:0004373">
    <property type="term" value="F:alpha-1,4-glucan glucosyltransferase (UDP-glucose donor) activity"/>
    <property type="evidence" value="ECO:0007669"/>
    <property type="project" value="InterPro"/>
</dbReference>
<proteinExistence type="inferred from homology"/>
<keyword evidence="6 7" id="KW-0320">Glycogen biosynthesis</keyword>
<organism evidence="10 12">
    <name type="scientific">Acetivibrio saccincola</name>
    <dbReference type="NCBI Taxonomy" id="1677857"/>
    <lineage>
        <taxon>Bacteria</taxon>
        <taxon>Bacillati</taxon>
        <taxon>Bacillota</taxon>
        <taxon>Clostridia</taxon>
        <taxon>Eubacteriales</taxon>
        <taxon>Oscillospiraceae</taxon>
        <taxon>Acetivibrio</taxon>
    </lineage>
</organism>
<dbReference type="RefSeq" id="WP_101299848.1">
    <property type="nucleotide sequence ID" value="NZ_CP025197.1"/>
</dbReference>
<evidence type="ECO:0000256" key="1">
    <source>
        <dbReference type="ARBA" id="ARBA00001478"/>
    </source>
</evidence>
<dbReference type="Pfam" id="PF08323">
    <property type="entry name" value="Glyco_transf_5"/>
    <property type="match status" value="1"/>
</dbReference>
<evidence type="ECO:0000259" key="9">
    <source>
        <dbReference type="Pfam" id="PF08323"/>
    </source>
</evidence>
<comment type="catalytic activity">
    <reaction evidence="1 7">
        <text>[(1-&gt;4)-alpha-D-glucosyl](n) + ADP-alpha-D-glucose = [(1-&gt;4)-alpha-D-glucosyl](n+1) + ADP + H(+)</text>
        <dbReference type="Rhea" id="RHEA:18189"/>
        <dbReference type="Rhea" id="RHEA-COMP:9584"/>
        <dbReference type="Rhea" id="RHEA-COMP:9587"/>
        <dbReference type="ChEBI" id="CHEBI:15378"/>
        <dbReference type="ChEBI" id="CHEBI:15444"/>
        <dbReference type="ChEBI" id="CHEBI:57498"/>
        <dbReference type="ChEBI" id="CHEBI:456216"/>
        <dbReference type="EC" id="2.4.1.21"/>
    </reaction>
</comment>
<evidence type="ECO:0000313" key="10">
    <source>
        <dbReference type="EMBL" id="AUG56969.1"/>
    </source>
</evidence>
<dbReference type="UniPathway" id="UPA00164"/>
<evidence type="ECO:0000259" key="8">
    <source>
        <dbReference type="Pfam" id="PF00534"/>
    </source>
</evidence>
<evidence type="ECO:0000256" key="2">
    <source>
        <dbReference type="ARBA" id="ARBA00002764"/>
    </source>
</evidence>
<gene>
    <name evidence="10" type="primary">glgA1</name>
    <name evidence="7" type="synonym">glgA</name>
    <name evidence="11" type="ORF">B9R14_09735</name>
    <name evidence="10" type="ORF">HVS_05180</name>
</gene>
<feature type="domain" description="Glycosyl transferase family 1" evidence="8">
    <location>
        <begin position="297"/>
        <end position="443"/>
    </location>
</feature>
<dbReference type="Gene3D" id="3.40.50.2000">
    <property type="entry name" value="Glycogen Phosphorylase B"/>
    <property type="match status" value="2"/>
</dbReference>
<accession>A0A2K9E0R1</accession>
<dbReference type="KEGG" id="hsc:HVS_05180"/>
<evidence type="ECO:0000256" key="7">
    <source>
        <dbReference type="HAMAP-Rule" id="MF_00484"/>
    </source>
</evidence>
<comment type="similarity">
    <text evidence="3 7">Belongs to the glycosyltransferase 1 family. Bacterial/plant glycogen synthase subfamily.</text>
</comment>
<dbReference type="Pfam" id="PF00534">
    <property type="entry name" value="Glycos_transf_1"/>
    <property type="match status" value="1"/>
</dbReference>
<reference evidence="10 12" key="1">
    <citation type="submission" date="2017-12" db="EMBL/GenBank/DDBJ databases">
        <title>Complete genome sequence of Herbivorax saccincola GGR1, a novel Cellulosome-producing hydrolytic bacterium in a thermophilic biogas plant, established by Illumina and Nanopore MinION sequencing.</title>
        <authorList>
            <person name="Pechtl A."/>
            <person name="Ruckert C."/>
            <person name="Koeck D.E."/>
            <person name="Maus I."/>
            <person name="Winkler A."/>
            <person name="Kalinowski J."/>
            <person name="Puhler A."/>
            <person name="Schwarz W.W."/>
            <person name="Zverlov V.V."/>
            <person name="Schluter A."/>
            <person name="Liebl W."/>
        </authorList>
    </citation>
    <scope>NUCLEOTIDE SEQUENCE [LARGE SCALE GENOMIC DNA]</scope>
    <source>
        <strain evidence="10">GGR1</strain>
        <strain evidence="12">SR1</strain>
    </source>
</reference>
<dbReference type="EMBL" id="NEMB01000003">
    <property type="protein sequence ID" value="PQQ66990.1"/>
    <property type="molecule type" value="Genomic_DNA"/>
</dbReference>
<dbReference type="EC" id="2.4.1.21" evidence="7"/>
<dbReference type="GO" id="GO:0005978">
    <property type="term" value="P:glycogen biosynthetic process"/>
    <property type="evidence" value="ECO:0007669"/>
    <property type="project" value="UniProtKB-UniRule"/>
</dbReference>
<feature type="binding site" evidence="7">
    <location>
        <position position="18"/>
    </location>
    <ligand>
        <name>ADP-alpha-D-glucose</name>
        <dbReference type="ChEBI" id="CHEBI:57498"/>
    </ligand>
</feature>
<dbReference type="SUPFAM" id="SSF53756">
    <property type="entry name" value="UDP-Glycosyltransferase/glycogen phosphorylase"/>
    <property type="match status" value="1"/>
</dbReference>
<dbReference type="InterPro" id="IPR013534">
    <property type="entry name" value="Starch_synth_cat_dom"/>
</dbReference>
<dbReference type="NCBIfam" id="TIGR02095">
    <property type="entry name" value="glgA"/>
    <property type="match status" value="1"/>
</dbReference>
<reference evidence="11 13" key="2">
    <citation type="journal article" date="2018" name="Syst. Appl. Microbiol.">
        <title>Characterization and high-quality draft genome sequence of Herbivorax saccincola A7, an anaerobic, alkaliphilic, thermophilic, cellulolytic, and xylanolytic bacterium.</title>
        <authorList>
            <person name="Aikawa S."/>
            <person name="Baramee S."/>
            <person name="Sermsathanaswadi J."/>
            <person name="Thianheng P."/>
            <person name="Tachaapaikoon C."/>
            <person name="Shikata A."/>
            <person name="Waeonukul R."/>
            <person name="Pason P."/>
            <person name="Ratanakhanokchai K."/>
            <person name="Kosugi A."/>
        </authorList>
    </citation>
    <scope>NUCLEOTIDE SEQUENCE [LARGE SCALE GENOMIC DNA]</scope>
    <source>
        <strain evidence="11 13">A7</strain>
    </source>
</reference>
<comment type="function">
    <text evidence="2 7">Synthesizes alpha-1,4-glucan chains using ADP-glucose.</text>
</comment>
<comment type="pathway">
    <text evidence="7">Glycan biosynthesis; glycogen biosynthesis.</text>
</comment>
<dbReference type="EMBL" id="CP025197">
    <property type="protein sequence ID" value="AUG56969.1"/>
    <property type="molecule type" value="Genomic_DNA"/>
</dbReference>
<feature type="domain" description="Starch synthase catalytic" evidence="9">
    <location>
        <begin position="5"/>
        <end position="239"/>
    </location>
</feature>
<protein>
    <recommendedName>
        <fullName evidence="7">Glycogen synthase</fullName>
        <ecNumber evidence="7">2.4.1.21</ecNumber>
    </recommendedName>
    <alternativeName>
        <fullName evidence="7">Starch [bacterial glycogen] synthase</fullName>
    </alternativeName>
</protein>
<dbReference type="PANTHER" id="PTHR45825">
    <property type="entry name" value="GRANULE-BOUND STARCH SYNTHASE 1, CHLOROPLASTIC/AMYLOPLASTIC"/>
    <property type="match status" value="1"/>
</dbReference>
<keyword evidence="12" id="KW-1185">Reference proteome</keyword>
<keyword evidence="5 7" id="KW-0808">Transferase</keyword>
<evidence type="ECO:0000256" key="6">
    <source>
        <dbReference type="ARBA" id="ARBA00023056"/>
    </source>
</evidence>
<dbReference type="Proteomes" id="UP000233534">
    <property type="component" value="Chromosome"/>
</dbReference>
<evidence type="ECO:0000256" key="5">
    <source>
        <dbReference type="ARBA" id="ARBA00022679"/>
    </source>
</evidence>
<dbReference type="AlphaFoldDB" id="A0A2K9E0R1"/>
<dbReference type="CDD" id="cd03791">
    <property type="entry name" value="GT5_Glycogen_synthase_DULL1-like"/>
    <property type="match status" value="1"/>
</dbReference>
<evidence type="ECO:0000313" key="12">
    <source>
        <dbReference type="Proteomes" id="UP000233534"/>
    </source>
</evidence>
<sequence>MKNYKVLFASSEVDPFAKTGGLADVAASLPKALGTLGQDIRVVMPKYKNIPKEYVDRMEYLGYIYVDVSWRHQFCAILKLEQDGVVYYFLDNEYYFGRDGYYGYNDEAERFAFFCKAVIEFLPVVDFKPDIIHCNDWQTGVVSLLLNAHYRHLEFYRDIRTVYTIHNLKYQGVFPKEVLGELLGLSWDYFTADGIEFYDKVNYLKAGIAYSDIINTVSKTYAEEIKTDFYGENLNSILNKRSGDLYGILNGIDMERNDPATDERIFANYSKDNMEGKLVNRHMLQKSVGLEERIDIPIIGIISRLVDQKGFDLIDFVMEDLLKMDIQLIILGAGERKYEEMLKYYEGKCPNKLSVHLKYDAVLAQRIYAGVDMFLMPSLFEPCGLSQMFSLRYGTIPIVRETGGLKDTVTQYNEITREGNGFTFKRYNAHDMLFAVKQAVHYYYHRATWEYLMYNGMSLDFSWEKSAKEYIELYNKAVKKQ</sequence>
<evidence type="ECO:0000256" key="3">
    <source>
        <dbReference type="ARBA" id="ARBA00010281"/>
    </source>
</evidence>
<dbReference type="Proteomes" id="UP000239720">
    <property type="component" value="Unassembled WGS sequence"/>
</dbReference>
<dbReference type="InterPro" id="IPR011835">
    <property type="entry name" value="GS/SS"/>
</dbReference>
<evidence type="ECO:0000256" key="4">
    <source>
        <dbReference type="ARBA" id="ARBA00022676"/>
    </source>
</evidence>
<dbReference type="HAMAP" id="MF_00484">
    <property type="entry name" value="Glycogen_synth"/>
    <property type="match status" value="1"/>
</dbReference>
<name>A0A2K9E0R1_9FIRM</name>
<dbReference type="NCBIfam" id="NF001898">
    <property type="entry name" value="PRK00654.1-1"/>
    <property type="match status" value="1"/>
</dbReference>
<dbReference type="InterPro" id="IPR001296">
    <property type="entry name" value="Glyco_trans_1"/>
</dbReference>
<dbReference type="OrthoDB" id="9808590at2"/>
<evidence type="ECO:0000313" key="11">
    <source>
        <dbReference type="EMBL" id="PQQ66990.1"/>
    </source>
</evidence>
<evidence type="ECO:0000313" key="13">
    <source>
        <dbReference type="Proteomes" id="UP000239720"/>
    </source>
</evidence>
<keyword evidence="4 7" id="KW-0328">Glycosyltransferase</keyword>
<dbReference type="PANTHER" id="PTHR45825:SF11">
    <property type="entry name" value="ALPHA AMYLASE DOMAIN-CONTAINING PROTEIN"/>
    <property type="match status" value="1"/>
</dbReference>